<evidence type="ECO:0000259" key="6">
    <source>
        <dbReference type="PROSITE" id="PS50893"/>
    </source>
</evidence>
<dbReference type="CDD" id="cd03224">
    <property type="entry name" value="ABC_TM1139_LivF_branched"/>
    <property type="match status" value="1"/>
</dbReference>
<dbReference type="PROSITE" id="PS50893">
    <property type="entry name" value="ABC_TRANSPORTER_2"/>
    <property type="match status" value="1"/>
</dbReference>
<evidence type="ECO:0000256" key="4">
    <source>
        <dbReference type="ARBA" id="ARBA00022840"/>
    </source>
</evidence>
<dbReference type="PANTHER" id="PTHR43820">
    <property type="entry name" value="HIGH-AFFINITY BRANCHED-CHAIN AMINO ACID TRANSPORT ATP-BINDING PROTEIN LIVF"/>
    <property type="match status" value="1"/>
</dbReference>
<dbReference type="RefSeq" id="WP_318595306.1">
    <property type="nucleotide sequence ID" value="NZ_JAWSTH010000002.1"/>
</dbReference>
<dbReference type="Pfam" id="PF00005">
    <property type="entry name" value="ABC_tran"/>
    <property type="match status" value="1"/>
</dbReference>
<dbReference type="SMART" id="SM00382">
    <property type="entry name" value="AAA"/>
    <property type="match status" value="1"/>
</dbReference>
<dbReference type="PROSITE" id="PS00211">
    <property type="entry name" value="ABC_TRANSPORTER_1"/>
    <property type="match status" value="1"/>
</dbReference>
<keyword evidence="3" id="KW-0547">Nucleotide-binding</keyword>
<reference evidence="7 8" key="2">
    <citation type="submission" date="2023-10" db="EMBL/GenBank/DDBJ databases">
        <authorList>
            <person name="Han X.F."/>
        </authorList>
    </citation>
    <scope>NUCLEOTIDE SEQUENCE [LARGE SCALE GENOMIC DNA]</scope>
    <source>
        <strain evidence="7 8">KCTC 39840</strain>
    </source>
</reference>
<dbReference type="SUPFAM" id="SSF52540">
    <property type="entry name" value="P-loop containing nucleoside triphosphate hydrolases"/>
    <property type="match status" value="1"/>
</dbReference>
<evidence type="ECO:0000256" key="3">
    <source>
        <dbReference type="ARBA" id="ARBA00022741"/>
    </source>
</evidence>
<keyword evidence="5" id="KW-0029">Amino-acid transport</keyword>
<evidence type="ECO:0000313" key="7">
    <source>
        <dbReference type="EMBL" id="MDW5593043.1"/>
    </source>
</evidence>
<name>A0ABU4HIB4_9ACTN</name>
<organism evidence="7 8">
    <name type="scientific">Conexibacter stalactiti</name>
    <dbReference type="NCBI Taxonomy" id="1940611"/>
    <lineage>
        <taxon>Bacteria</taxon>
        <taxon>Bacillati</taxon>
        <taxon>Actinomycetota</taxon>
        <taxon>Thermoleophilia</taxon>
        <taxon>Solirubrobacterales</taxon>
        <taxon>Conexibacteraceae</taxon>
        <taxon>Conexibacter</taxon>
    </lineage>
</organism>
<dbReference type="GO" id="GO:0005524">
    <property type="term" value="F:ATP binding"/>
    <property type="evidence" value="ECO:0007669"/>
    <property type="project" value="UniProtKB-KW"/>
</dbReference>
<evidence type="ECO:0000256" key="5">
    <source>
        <dbReference type="ARBA" id="ARBA00022970"/>
    </source>
</evidence>
<comment type="similarity">
    <text evidence="1">Belongs to the ABC transporter superfamily.</text>
</comment>
<dbReference type="InterPro" id="IPR003439">
    <property type="entry name" value="ABC_transporter-like_ATP-bd"/>
</dbReference>
<comment type="caution">
    <text evidence="7">The sequence shown here is derived from an EMBL/GenBank/DDBJ whole genome shotgun (WGS) entry which is preliminary data.</text>
</comment>
<dbReference type="InterPro" id="IPR017871">
    <property type="entry name" value="ABC_transporter-like_CS"/>
</dbReference>
<protein>
    <submittedName>
        <fullName evidence="7">ABC transporter ATP-binding protein</fullName>
    </submittedName>
</protein>
<dbReference type="InterPro" id="IPR027417">
    <property type="entry name" value="P-loop_NTPase"/>
</dbReference>
<gene>
    <name evidence="7" type="ORF">R7226_01750</name>
</gene>
<keyword evidence="4 7" id="KW-0067">ATP-binding</keyword>
<dbReference type="PANTHER" id="PTHR43820:SF4">
    <property type="entry name" value="HIGH-AFFINITY BRANCHED-CHAIN AMINO ACID TRANSPORT ATP-BINDING PROTEIN LIVF"/>
    <property type="match status" value="1"/>
</dbReference>
<dbReference type="Gene3D" id="3.40.50.300">
    <property type="entry name" value="P-loop containing nucleotide triphosphate hydrolases"/>
    <property type="match status" value="1"/>
</dbReference>
<dbReference type="InterPro" id="IPR003593">
    <property type="entry name" value="AAA+_ATPase"/>
</dbReference>
<evidence type="ECO:0000256" key="1">
    <source>
        <dbReference type="ARBA" id="ARBA00005417"/>
    </source>
</evidence>
<sequence length="247" mass="27161">MDEAPTAITPRPLLEVDGLRGGYGRKQVLYGCDLAIGDGEVVSLLGHNGAGKTTLLNTIIGLLPMRDGSVRFEGVDITRSCSPVRNKQRGISLIPSERMVFGTLSVLDNLRLGATLERSATRRAERLEEMFELFPILRERASQMAGTLSGGQQRMLVIGVTLMSSPRVLLLDEPSLGLAPAAVDSVFETLGRLAREQQLTILLVEQNIGPALKISDRVYTMRSGEIRRELSATEMLAMDRTQWWELL</sequence>
<accession>A0ABU4HIB4</accession>
<evidence type="ECO:0000256" key="2">
    <source>
        <dbReference type="ARBA" id="ARBA00022448"/>
    </source>
</evidence>
<evidence type="ECO:0000313" key="8">
    <source>
        <dbReference type="Proteomes" id="UP001284601"/>
    </source>
</evidence>
<dbReference type="EMBL" id="JAWSTH010000002">
    <property type="protein sequence ID" value="MDW5593043.1"/>
    <property type="molecule type" value="Genomic_DNA"/>
</dbReference>
<proteinExistence type="inferred from homology"/>
<keyword evidence="8" id="KW-1185">Reference proteome</keyword>
<dbReference type="InterPro" id="IPR052156">
    <property type="entry name" value="BCAA_Transport_ATP-bd_LivF"/>
</dbReference>
<feature type="domain" description="ABC transporter" evidence="6">
    <location>
        <begin position="14"/>
        <end position="246"/>
    </location>
</feature>
<dbReference type="Proteomes" id="UP001284601">
    <property type="component" value="Unassembled WGS sequence"/>
</dbReference>
<reference evidence="8" key="1">
    <citation type="submission" date="2023-07" db="EMBL/GenBank/DDBJ databases">
        <title>Conexibacter stalactiti sp. nov., isolated from stalactites in a lava cave and emended description of the genus Conexibacter.</title>
        <authorList>
            <person name="Lee S.D."/>
        </authorList>
    </citation>
    <scope>NUCLEOTIDE SEQUENCE [LARGE SCALE GENOMIC DNA]</scope>
    <source>
        <strain evidence="8">KCTC 39840</strain>
    </source>
</reference>
<keyword evidence="2" id="KW-0813">Transport</keyword>